<comment type="caution">
    <text evidence="2">The sequence shown here is derived from an EMBL/GenBank/DDBJ whole genome shotgun (WGS) entry which is preliminary data.</text>
</comment>
<proteinExistence type="predicted"/>
<dbReference type="Gene3D" id="2.70.70.10">
    <property type="entry name" value="Glucose Permease (Domain IIA)"/>
    <property type="match status" value="1"/>
</dbReference>
<evidence type="ECO:0000259" key="1">
    <source>
        <dbReference type="Pfam" id="PF01551"/>
    </source>
</evidence>
<sequence>MWKTKNCWILKLNKSHYLLLSSLLILMLLSQTAKDYYLFPIKPGKQNFLAGNMAEIRPNHFHTGLDIKTEGRQGLPVYAAADGYLSRIKISSFGYGNVLYIKHPNGSSTVYAHLREFEEPIASYMKSKIYDAEQNELEYFPEPGEVTVKKGDVIALSGNTGSSGGPHLHFEIRDSLNRAIDPLHAGFSEIKDTTSPIVRRVAITPLDQNSRVNGMFRRQEFYLVYSGGAFRVPPTINISGKVGIEILAYDQLDEMYNQNGFPIYEIYDQKKRIFKSEVNEVDFRLGRFILVHTYRNRYTRLYKKPNNRFDFYEPDSAFSGAISAKPGENKEILVKLKDAYGNETDLVLDFYGEEAPTLLRNFNYTSGNNSLDYDENHLIINAPKSDNGSLAKFYVHGYSMEIPYAYEGTNKRTYLWDMRLGVPDSVDVCTETFFPEVNAVIPSNKEVQYADDRVAITFGKETLLNDLYLRSSDIQEKSLQGIAINDPYEYLWNSMSVSYHAPDFPGDKSKTHMYLLYDNGYKNFQGGNWEGNSIRFATRNFGKFVLVTDSVPPGIRPIRINRNQLRFVIRDGLSGIRDFELRVAGEWIQMRYEHKQAVIWSDPPSGKTLEGEVVLKVWDQANNESIYRGKI</sequence>
<dbReference type="InterPro" id="IPR016047">
    <property type="entry name" value="M23ase_b-sheet_dom"/>
</dbReference>
<dbReference type="Proteomes" id="UP000649799">
    <property type="component" value="Unassembled WGS sequence"/>
</dbReference>
<organism evidence="2 3">
    <name type="scientific">Cyclobacterium plantarum</name>
    <dbReference type="NCBI Taxonomy" id="2716263"/>
    <lineage>
        <taxon>Bacteria</taxon>
        <taxon>Pseudomonadati</taxon>
        <taxon>Bacteroidota</taxon>
        <taxon>Cytophagia</taxon>
        <taxon>Cytophagales</taxon>
        <taxon>Cyclobacteriaceae</taxon>
        <taxon>Cyclobacterium</taxon>
    </lineage>
</organism>
<keyword evidence="3" id="KW-1185">Reference proteome</keyword>
<dbReference type="PANTHER" id="PTHR21666:SF270">
    <property type="entry name" value="MUREIN HYDROLASE ACTIVATOR ENVC"/>
    <property type="match status" value="1"/>
</dbReference>
<evidence type="ECO:0000313" key="3">
    <source>
        <dbReference type="Proteomes" id="UP000649799"/>
    </source>
</evidence>
<dbReference type="PANTHER" id="PTHR21666">
    <property type="entry name" value="PEPTIDASE-RELATED"/>
    <property type="match status" value="1"/>
</dbReference>
<dbReference type="EMBL" id="JAANYN010000008">
    <property type="protein sequence ID" value="NHE58694.1"/>
    <property type="molecule type" value="Genomic_DNA"/>
</dbReference>
<feature type="domain" description="M23ase beta-sheet core" evidence="1">
    <location>
        <begin position="147"/>
        <end position="182"/>
    </location>
</feature>
<gene>
    <name evidence="2" type="ORF">G9Q97_17930</name>
</gene>
<dbReference type="CDD" id="cd12797">
    <property type="entry name" value="M23_peptidase"/>
    <property type="match status" value="1"/>
</dbReference>
<accession>A0ABX0H9X4</accession>
<dbReference type="Pfam" id="PF01551">
    <property type="entry name" value="Peptidase_M23"/>
    <property type="match status" value="2"/>
</dbReference>
<dbReference type="InterPro" id="IPR050570">
    <property type="entry name" value="Cell_wall_metabolism_enzyme"/>
</dbReference>
<evidence type="ECO:0000313" key="2">
    <source>
        <dbReference type="EMBL" id="NHE58694.1"/>
    </source>
</evidence>
<reference evidence="2 3" key="1">
    <citation type="submission" date="2020-03" db="EMBL/GenBank/DDBJ databases">
        <title>Cyclobacterium plantarum sp. nov., a marine bacterium isolated from a coastal-marine wetland.</title>
        <authorList>
            <person name="Sanchez-Porro C."/>
            <person name="Ventosa A."/>
            <person name="Amoozegar M."/>
        </authorList>
    </citation>
    <scope>NUCLEOTIDE SEQUENCE [LARGE SCALE GENOMIC DNA]</scope>
    <source>
        <strain evidence="2 3">GBPx2</strain>
    </source>
</reference>
<name>A0ABX0H9X4_9BACT</name>
<dbReference type="SUPFAM" id="SSF51261">
    <property type="entry name" value="Duplicated hybrid motif"/>
    <property type="match status" value="1"/>
</dbReference>
<dbReference type="InterPro" id="IPR011055">
    <property type="entry name" value="Dup_hybrid_motif"/>
</dbReference>
<protein>
    <submittedName>
        <fullName evidence="2">M23 family metallopeptidase</fullName>
    </submittedName>
</protein>
<feature type="domain" description="M23ase beta-sheet core" evidence="1">
    <location>
        <begin position="61"/>
        <end position="117"/>
    </location>
</feature>